<organism evidence="2 3">
    <name type="scientific">Mycolicibacterium gilvum</name>
    <dbReference type="NCBI Taxonomy" id="1804"/>
    <lineage>
        <taxon>Bacteria</taxon>
        <taxon>Bacillati</taxon>
        <taxon>Actinomycetota</taxon>
        <taxon>Actinomycetes</taxon>
        <taxon>Mycobacteriales</taxon>
        <taxon>Mycobacteriaceae</taxon>
        <taxon>Mycolicibacterium</taxon>
    </lineage>
</organism>
<dbReference type="InterPro" id="IPR036689">
    <property type="entry name" value="ESAT-6-like_sf"/>
</dbReference>
<name>A0A378SHM7_9MYCO</name>
<evidence type="ECO:0000313" key="3">
    <source>
        <dbReference type="Proteomes" id="UP000254291"/>
    </source>
</evidence>
<protein>
    <recommendedName>
        <fullName evidence="1">ESAT-6-like protein</fullName>
    </recommendedName>
</protein>
<sequence length="94" mass="9792">MALAYNFAGIDNNAGEIMGAVGRTEGLLQEGQGSLARLSAVWGGTASDAYVAVQNRWDSSSNELNMALKSLANAIAQAGHDMGATEMRNQGKFA</sequence>
<dbReference type="RefSeq" id="WP_011891672.1">
    <property type="nucleotide sequence ID" value="NZ_JACKST010000022.1"/>
</dbReference>
<proteinExistence type="inferred from homology"/>
<comment type="similarity">
    <text evidence="1">Belongs to the WXG100 family.</text>
</comment>
<dbReference type="SUPFAM" id="SSF140453">
    <property type="entry name" value="EsxAB dimer-like"/>
    <property type="match status" value="1"/>
</dbReference>
<dbReference type="AlphaFoldDB" id="A0A378SHM7"/>
<dbReference type="Gene3D" id="1.10.287.1060">
    <property type="entry name" value="ESAT-6-like"/>
    <property type="match status" value="1"/>
</dbReference>
<dbReference type="InterPro" id="IPR010310">
    <property type="entry name" value="T7SS_ESAT-6-like"/>
</dbReference>
<evidence type="ECO:0000256" key="1">
    <source>
        <dbReference type="RuleBase" id="RU362001"/>
    </source>
</evidence>
<dbReference type="EMBL" id="UGQM01000001">
    <property type="protein sequence ID" value="STZ40877.1"/>
    <property type="molecule type" value="Genomic_DNA"/>
</dbReference>
<dbReference type="OMA" id="AVQMRWD"/>
<accession>A0A378SHM7</accession>
<reference evidence="2 3" key="1">
    <citation type="submission" date="2018-06" db="EMBL/GenBank/DDBJ databases">
        <authorList>
            <consortium name="Pathogen Informatics"/>
            <person name="Doyle S."/>
        </authorList>
    </citation>
    <scope>NUCLEOTIDE SEQUENCE [LARGE SCALE GENOMIC DNA]</scope>
    <source>
        <strain evidence="2 3">NCTC10742</strain>
    </source>
</reference>
<dbReference type="NCBIfam" id="TIGR03930">
    <property type="entry name" value="WXG100_ESAT6"/>
    <property type="match status" value="1"/>
</dbReference>
<evidence type="ECO:0000313" key="2">
    <source>
        <dbReference type="EMBL" id="STZ40877.1"/>
    </source>
</evidence>
<gene>
    <name evidence="2" type="primary">esxA</name>
    <name evidence="2" type="ORF">NCTC10742_00076</name>
</gene>
<dbReference type="Proteomes" id="UP000254291">
    <property type="component" value="Unassembled WGS sequence"/>
</dbReference>
<dbReference type="Pfam" id="PF06013">
    <property type="entry name" value="WXG100"/>
    <property type="match status" value="1"/>
</dbReference>